<feature type="region of interest" description="Disordered" evidence="1">
    <location>
        <begin position="1"/>
        <end position="39"/>
    </location>
</feature>
<sequence>MVRAEGSEEDDEEVENIFSSSPSLTKPSKQPTNPPRQHNLVRLTYPSHRRLFDAISLHCKMDDDMIVVNIGDSYICQEM</sequence>
<organism evidence="4">
    <name type="scientific">Onchocerca flexuosa</name>
    <dbReference type="NCBI Taxonomy" id="387005"/>
    <lineage>
        <taxon>Eukaryota</taxon>
        <taxon>Metazoa</taxon>
        <taxon>Ecdysozoa</taxon>
        <taxon>Nematoda</taxon>
        <taxon>Chromadorea</taxon>
        <taxon>Rhabditida</taxon>
        <taxon>Spirurina</taxon>
        <taxon>Spiruromorpha</taxon>
        <taxon>Filarioidea</taxon>
        <taxon>Onchocercidae</taxon>
        <taxon>Onchocerca</taxon>
    </lineage>
</organism>
<protein>
    <submittedName>
        <fullName evidence="4">Ovule protein</fullName>
    </submittedName>
</protein>
<dbReference type="EMBL" id="KZ269983">
    <property type="protein sequence ID" value="OZC10957.1"/>
    <property type="molecule type" value="Genomic_DNA"/>
</dbReference>
<evidence type="ECO:0000313" key="4">
    <source>
        <dbReference type="WBParaSite" id="OFLC_0000536601-mRNA-1"/>
    </source>
</evidence>
<evidence type="ECO:0000313" key="2">
    <source>
        <dbReference type="EMBL" id="OZC10957.1"/>
    </source>
</evidence>
<evidence type="ECO:0000256" key="1">
    <source>
        <dbReference type="SAM" id="MobiDB-lite"/>
    </source>
</evidence>
<reference evidence="4" key="2">
    <citation type="submission" date="2016-06" db="UniProtKB">
        <authorList>
            <consortium name="WormBaseParasite"/>
        </authorList>
    </citation>
    <scope>IDENTIFICATION</scope>
</reference>
<accession>A0A183HD05</accession>
<feature type="compositionally biased region" description="Polar residues" evidence="1">
    <location>
        <begin position="17"/>
        <end position="31"/>
    </location>
</feature>
<dbReference type="Proteomes" id="UP000242913">
    <property type="component" value="Unassembled WGS sequence"/>
</dbReference>
<keyword evidence="3" id="KW-1185">Reference proteome</keyword>
<evidence type="ECO:0000313" key="3">
    <source>
        <dbReference type="Proteomes" id="UP000242913"/>
    </source>
</evidence>
<dbReference type="WBParaSite" id="OFLC_0000536601-mRNA-1">
    <property type="protein sequence ID" value="OFLC_0000536601-mRNA-1"/>
    <property type="gene ID" value="OFLC_0000536601"/>
</dbReference>
<proteinExistence type="predicted"/>
<name>A0A183HD05_9BILA</name>
<gene>
    <name evidence="2" type="ORF">X798_02101</name>
</gene>
<dbReference type="AlphaFoldDB" id="A0A183HD05"/>
<reference evidence="2 3" key="1">
    <citation type="submission" date="2015-12" db="EMBL/GenBank/DDBJ databases">
        <title>Draft genome of the nematode, Onchocerca flexuosa.</title>
        <authorList>
            <person name="Mitreva M."/>
        </authorList>
    </citation>
    <scope>NUCLEOTIDE SEQUENCE [LARGE SCALE GENOMIC DNA]</scope>
    <source>
        <strain evidence="2">Red Deer</strain>
    </source>
</reference>